<dbReference type="PANTHER" id="PTHR43384:SF13">
    <property type="entry name" value="SLR0110 PROTEIN"/>
    <property type="match status" value="1"/>
</dbReference>
<evidence type="ECO:0000313" key="2">
    <source>
        <dbReference type="EMBL" id="SHI18969.1"/>
    </source>
</evidence>
<dbReference type="Gene3D" id="3.40.50.300">
    <property type="entry name" value="P-loop containing nucleotide triphosphate hydrolases"/>
    <property type="match status" value="1"/>
</dbReference>
<dbReference type="AlphaFoldDB" id="A0A1M5Z432"/>
<evidence type="ECO:0000259" key="1">
    <source>
        <dbReference type="Pfam" id="PF13614"/>
    </source>
</evidence>
<evidence type="ECO:0000313" key="3">
    <source>
        <dbReference type="Proteomes" id="UP000183995"/>
    </source>
</evidence>
<name>A0A1M5Z432_9FIRM</name>
<dbReference type="OrthoDB" id="9794577at2"/>
<dbReference type="RefSeq" id="WP_073081062.1">
    <property type="nucleotide sequence ID" value="NZ_FQXV01000013.1"/>
</dbReference>
<dbReference type="PANTHER" id="PTHR43384">
    <property type="entry name" value="SEPTUM SITE-DETERMINING PROTEIN MIND HOMOLOG, CHLOROPLASTIC-RELATED"/>
    <property type="match status" value="1"/>
</dbReference>
<proteinExistence type="predicted"/>
<accession>A0A1M5Z432</accession>
<reference evidence="2 3" key="1">
    <citation type="submission" date="2016-11" db="EMBL/GenBank/DDBJ databases">
        <authorList>
            <person name="Jaros S."/>
            <person name="Januszkiewicz K."/>
            <person name="Wedrychowicz H."/>
        </authorList>
    </citation>
    <scope>NUCLEOTIDE SEQUENCE [LARGE SCALE GENOMIC DNA]</scope>
    <source>
        <strain evidence="2 3">DSM 10068</strain>
    </source>
</reference>
<dbReference type="SUPFAM" id="SSF52540">
    <property type="entry name" value="P-loop containing nucleoside triphosphate hydrolases"/>
    <property type="match status" value="1"/>
</dbReference>
<organism evidence="2 3">
    <name type="scientific">Sporobacter termitidis DSM 10068</name>
    <dbReference type="NCBI Taxonomy" id="1123282"/>
    <lineage>
        <taxon>Bacteria</taxon>
        <taxon>Bacillati</taxon>
        <taxon>Bacillota</taxon>
        <taxon>Clostridia</taxon>
        <taxon>Eubacteriales</taxon>
        <taxon>Oscillospiraceae</taxon>
        <taxon>Sporobacter</taxon>
    </lineage>
</organism>
<dbReference type="GO" id="GO:0009898">
    <property type="term" value="C:cytoplasmic side of plasma membrane"/>
    <property type="evidence" value="ECO:0007669"/>
    <property type="project" value="TreeGrafter"/>
</dbReference>
<dbReference type="GO" id="GO:0051782">
    <property type="term" value="P:negative regulation of cell division"/>
    <property type="evidence" value="ECO:0007669"/>
    <property type="project" value="TreeGrafter"/>
</dbReference>
<keyword evidence="3" id="KW-1185">Reference proteome</keyword>
<dbReference type="InterPro" id="IPR027417">
    <property type="entry name" value="P-loop_NTPase"/>
</dbReference>
<dbReference type="GO" id="GO:0005829">
    <property type="term" value="C:cytosol"/>
    <property type="evidence" value="ECO:0007669"/>
    <property type="project" value="TreeGrafter"/>
</dbReference>
<dbReference type="EMBL" id="FQXV01000013">
    <property type="protein sequence ID" value="SHI18969.1"/>
    <property type="molecule type" value="Genomic_DNA"/>
</dbReference>
<dbReference type="STRING" id="1123282.SAMN02745823_03191"/>
<dbReference type="Proteomes" id="UP000183995">
    <property type="component" value="Unassembled WGS sequence"/>
</dbReference>
<gene>
    <name evidence="2" type="ORF">SAMN02745823_03191</name>
</gene>
<dbReference type="InterPro" id="IPR050625">
    <property type="entry name" value="ParA/MinD_ATPase"/>
</dbReference>
<sequence length="392" mass="43313">MKIKILLLGSQQNCAQLATKLQDEDLVIVGTVTDENSVLDEINRTSPDLILISDTSPMALRSCQQIYLLRPRSVPVVISDIDDVSLMQRIMQTGVHYILNAQMEPLSLMSELKGIYNNEANRILALENATTSSSKSKVILVFGPKDGVGKSTLAVNLAVKLAQNKNKVVVLDYDFQFGDVSALLGVETKKTILELIQEQSNVNVDIIRQFLSLHISGVNFLPAPNNPEYADSISPAQAERIIAALRVYYDYVIVDCFSGFNDYTATCIDCASLILFVTKKDIPALRNAKKGLDVIQALTGWEKIRLIIGKDSDGTIRDKDVSRVLSFPIWDKIPYDDKPAVNASDQGSPLVLEYPKSKIGQAIAHIASQIDRMSFTKEDSKQKSWHLLGNKG</sequence>
<dbReference type="Pfam" id="PF13614">
    <property type="entry name" value="AAA_31"/>
    <property type="match status" value="1"/>
</dbReference>
<dbReference type="InterPro" id="IPR025669">
    <property type="entry name" value="AAA_dom"/>
</dbReference>
<dbReference type="Gene3D" id="3.40.50.2300">
    <property type="match status" value="1"/>
</dbReference>
<dbReference type="GO" id="GO:0005524">
    <property type="term" value="F:ATP binding"/>
    <property type="evidence" value="ECO:0007669"/>
    <property type="project" value="TreeGrafter"/>
</dbReference>
<protein>
    <submittedName>
        <fullName evidence="2">Pilus assembly protein CpaE</fullName>
    </submittedName>
</protein>
<dbReference type="GO" id="GO:0016887">
    <property type="term" value="F:ATP hydrolysis activity"/>
    <property type="evidence" value="ECO:0007669"/>
    <property type="project" value="TreeGrafter"/>
</dbReference>
<feature type="domain" description="AAA" evidence="1">
    <location>
        <begin position="137"/>
        <end position="296"/>
    </location>
</feature>